<comment type="caution">
    <text evidence="2">The sequence shown here is derived from an EMBL/GenBank/DDBJ whole genome shotgun (WGS) entry which is preliminary data.</text>
</comment>
<proteinExistence type="predicted"/>
<organism evidence="2 3">
    <name type="scientific">Levilactobacillus brevis</name>
    <name type="common">Lactobacillus brevis</name>
    <dbReference type="NCBI Taxonomy" id="1580"/>
    <lineage>
        <taxon>Bacteria</taxon>
        <taxon>Bacillati</taxon>
        <taxon>Bacillota</taxon>
        <taxon>Bacilli</taxon>
        <taxon>Lactobacillales</taxon>
        <taxon>Lactobacillaceae</taxon>
        <taxon>Levilactobacillus</taxon>
    </lineage>
</organism>
<reference evidence="2" key="1">
    <citation type="submission" date="2020-12" db="EMBL/GenBank/DDBJ databases">
        <authorList>
            <person name="Mcmullen J.G."/>
        </authorList>
    </citation>
    <scope>NUCLEOTIDE SEQUENCE</scope>
    <source>
        <strain evidence="2">Dm-2019-70</strain>
    </source>
</reference>
<reference evidence="2" key="2">
    <citation type="submission" date="2022-09" db="EMBL/GenBank/DDBJ databases">
        <title>Genome-inferred correspondence between phylogeny and metabolic traits in the wild Drosophila gut microbiome.</title>
        <authorList>
            <person name="Bueno E."/>
            <person name="Blow F."/>
            <person name="Douglas A.E."/>
        </authorList>
    </citation>
    <scope>NUCLEOTIDE SEQUENCE</scope>
    <source>
        <strain evidence="2">Dm-2019-70</strain>
    </source>
</reference>
<evidence type="ECO:0008006" key="4">
    <source>
        <dbReference type="Google" id="ProtNLM"/>
    </source>
</evidence>
<gene>
    <name evidence="2" type="ORF">JK167_11675</name>
</gene>
<feature type="signal peptide" evidence="1">
    <location>
        <begin position="1"/>
        <end position="26"/>
    </location>
</feature>
<keyword evidence="1" id="KW-0732">Signal</keyword>
<sequence>MKKVSLLVVGLLSGVLLMSLVTTADASKVYSGTPKAIRGHYRTKMKKTHVSGHTYWVYKSLQIKSKTITGDYGTGADSYFVYKLNHANSKNNTFAVVGKYEPMGGESPQYTTLFVKNKAILKLYYLNNAGTKITASETYYKFSGKVSKITNYPYK</sequence>
<dbReference type="Proteomes" id="UP000676478">
    <property type="component" value="Unassembled WGS sequence"/>
</dbReference>
<accession>A0AA41JUG1</accession>
<evidence type="ECO:0000313" key="2">
    <source>
        <dbReference type="EMBL" id="MBS1011481.1"/>
    </source>
</evidence>
<feature type="chain" id="PRO_5041215661" description="Lipoprotein" evidence="1">
    <location>
        <begin position="27"/>
        <end position="155"/>
    </location>
</feature>
<name>A0AA41JUG1_LEVBR</name>
<dbReference type="EMBL" id="JAERKF010000017">
    <property type="protein sequence ID" value="MBS1011481.1"/>
    <property type="molecule type" value="Genomic_DNA"/>
</dbReference>
<evidence type="ECO:0000256" key="1">
    <source>
        <dbReference type="SAM" id="SignalP"/>
    </source>
</evidence>
<protein>
    <recommendedName>
        <fullName evidence="4">Lipoprotein</fullName>
    </recommendedName>
</protein>
<dbReference type="AlphaFoldDB" id="A0AA41JUG1"/>
<evidence type="ECO:0000313" key="3">
    <source>
        <dbReference type="Proteomes" id="UP000676478"/>
    </source>
</evidence>
<dbReference type="RefSeq" id="WP_211756743.1">
    <property type="nucleotide sequence ID" value="NZ_JAERKF010000017.1"/>
</dbReference>